<proteinExistence type="predicted"/>
<dbReference type="EMBL" id="JARZFX010000004">
    <property type="protein sequence ID" value="MEC5423915.1"/>
    <property type="molecule type" value="Genomic_DNA"/>
</dbReference>
<keyword evidence="2" id="KW-1185">Reference proteome</keyword>
<protein>
    <submittedName>
        <fullName evidence="1">Uncharacterized protein</fullName>
    </submittedName>
</protein>
<gene>
    <name evidence="1" type="ORF">QGM71_10480</name>
</gene>
<dbReference type="RefSeq" id="WP_327607484.1">
    <property type="nucleotide sequence ID" value="NZ_JARZFX010000004.1"/>
</dbReference>
<evidence type="ECO:0000313" key="1">
    <source>
        <dbReference type="EMBL" id="MEC5423915.1"/>
    </source>
</evidence>
<accession>A0ABU6KG97</accession>
<name>A0ABU6KG97_9BACI</name>
<evidence type="ECO:0000313" key="2">
    <source>
        <dbReference type="Proteomes" id="UP001335737"/>
    </source>
</evidence>
<reference evidence="1 2" key="1">
    <citation type="journal article" date="2024" name="Int. J. Syst. Evol. Microbiol.">
        <title>Virgibacillus tibetensis sp. nov., isolated from salt lake on the Tibetan Plateau of China.</title>
        <authorList>
            <person name="Phurbu D."/>
            <person name="Liu Z.-X."/>
            <person name="Wang R."/>
            <person name="Zheng Y.-Y."/>
            <person name="Liu H.-C."/>
            <person name="Zhou Y.-G."/>
            <person name="Yu Y.-J."/>
            <person name="Li A.-H."/>
        </authorList>
    </citation>
    <scope>NUCLEOTIDE SEQUENCE [LARGE SCALE GENOMIC DNA]</scope>
    <source>
        <strain evidence="1 2">C22-A2</strain>
    </source>
</reference>
<dbReference type="Proteomes" id="UP001335737">
    <property type="component" value="Unassembled WGS sequence"/>
</dbReference>
<organism evidence="1 2">
    <name type="scientific">Virgibacillus tibetensis</name>
    <dbReference type="NCBI Taxonomy" id="3042313"/>
    <lineage>
        <taxon>Bacteria</taxon>
        <taxon>Bacillati</taxon>
        <taxon>Bacillota</taxon>
        <taxon>Bacilli</taxon>
        <taxon>Bacillales</taxon>
        <taxon>Bacillaceae</taxon>
        <taxon>Virgibacillus</taxon>
    </lineage>
</organism>
<comment type="caution">
    <text evidence="1">The sequence shown here is derived from an EMBL/GenBank/DDBJ whole genome shotgun (WGS) entry which is preliminary data.</text>
</comment>
<sequence>MYLIAEQPYIKVLREVTSIEQRDIEYERVMCFYKEKITTQHREFPIDEVLDISYRHINGEGGLLYLHTTGGVFSYTVKTSPKSFVETVKDYIK</sequence>